<dbReference type="EMBL" id="ACZL01000023">
    <property type="protein sequence ID" value="EHI55430.1"/>
    <property type="molecule type" value="Genomic_DNA"/>
</dbReference>
<comment type="caution">
    <text evidence="8">The sequence shown here is derived from an EMBL/GenBank/DDBJ whole genome shotgun (WGS) entry which is preliminary data.</text>
</comment>
<evidence type="ECO:0000256" key="3">
    <source>
        <dbReference type="ARBA" id="ARBA00022723"/>
    </source>
</evidence>
<dbReference type="FunFam" id="3.40.30.10:FF:000015">
    <property type="entry name" value="NADH-quinone oxidoreductase subunit E"/>
    <property type="match status" value="1"/>
</dbReference>
<feature type="binding site" evidence="7">
    <location>
        <position position="88"/>
    </location>
    <ligand>
        <name>[2Fe-2S] cluster</name>
        <dbReference type="ChEBI" id="CHEBI:190135"/>
    </ligand>
</feature>
<dbReference type="Pfam" id="PF01257">
    <property type="entry name" value="2Fe-2S_thioredx"/>
    <property type="match status" value="1"/>
</dbReference>
<feature type="binding site" evidence="7">
    <location>
        <position position="124"/>
    </location>
    <ligand>
        <name>[2Fe-2S] cluster</name>
        <dbReference type="ChEBI" id="CHEBI:190135"/>
    </ligand>
</feature>
<dbReference type="AlphaFoldDB" id="G5GJ26"/>
<dbReference type="PIRSF" id="PIRSF000216">
    <property type="entry name" value="NADH_DH_24kDa"/>
    <property type="match status" value="1"/>
</dbReference>
<keyword evidence="3 7" id="KW-0479">Metal-binding</keyword>
<feature type="binding site" evidence="7">
    <location>
        <position position="128"/>
    </location>
    <ligand>
        <name>[2Fe-2S] cluster</name>
        <dbReference type="ChEBI" id="CHEBI:190135"/>
    </ligand>
</feature>
<dbReference type="Gene3D" id="1.10.10.1590">
    <property type="entry name" value="NADH-quinone oxidoreductase subunit E"/>
    <property type="match status" value="1"/>
</dbReference>
<dbReference type="SUPFAM" id="SSF52833">
    <property type="entry name" value="Thioredoxin-like"/>
    <property type="match status" value="1"/>
</dbReference>
<dbReference type="InterPro" id="IPR036249">
    <property type="entry name" value="Thioredoxin-like_sf"/>
</dbReference>
<sequence length="162" mass="18167">MCNNKVKDDFTELKHIIDETGHEESALISILHKTQEYYGYIPRQAQGFIAHELKIPASKVYGVVSFYSYFVEKPKGKYQISVCLGTACYVKGAADVLKRLESELGIKFGETTPDLKFSIAQTRCLGDCSNAPVLMINDKLYSKVSPDEIPLILESYKEEVSS</sequence>
<dbReference type="RefSeq" id="WP_005541291.1">
    <property type="nucleotide sequence ID" value="NZ_JH378833.1"/>
</dbReference>
<proteinExistence type="inferred from homology"/>
<evidence type="ECO:0000313" key="9">
    <source>
        <dbReference type="Proteomes" id="UP000003011"/>
    </source>
</evidence>
<evidence type="ECO:0000256" key="4">
    <source>
        <dbReference type="ARBA" id="ARBA00023004"/>
    </source>
</evidence>
<dbReference type="HOGENOM" id="CLU_054362_2_1_9"/>
<dbReference type="Gene3D" id="3.40.30.10">
    <property type="entry name" value="Glutaredoxin"/>
    <property type="match status" value="1"/>
</dbReference>
<gene>
    <name evidence="8" type="ORF">HMPREF9333_01566</name>
</gene>
<reference evidence="8 9" key="1">
    <citation type="submission" date="2011-08" db="EMBL/GenBank/DDBJ databases">
        <title>The Genome Sequence of Johnsonella ignava ATCC 51276.</title>
        <authorList>
            <consortium name="The Broad Institute Genome Sequencing Platform"/>
            <person name="Earl A."/>
            <person name="Ward D."/>
            <person name="Feldgarden M."/>
            <person name="Gevers D."/>
            <person name="Izard J."/>
            <person name="Blanton J.M."/>
            <person name="Baranova O.V."/>
            <person name="Dewhirst F.E."/>
            <person name="Young S.K."/>
            <person name="Zeng Q."/>
            <person name="Gargeya S."/>
            <person name="Fitzgerald M."/>
            <person name="Haas B."/>
            <person name="Abouelleil A."/>
            <person name="Alvarado L."/>
            <person name="Arachchi H.M."/>
            <person name="Berlin A."/>
            <person name="Brown A."/>
            <person name="Chapman S.B."/>
            <person name="Chen Z."/>
            <person name="Dunbar C."/>
            <person name="Freedman E."/>
            <person name="Gearin G."/>
            <person name="Gellesch M."/>
            <person name="Goldberg J."/>
            <person name="Griggs A."/>
            <person name="Gujja S."/>
            <person name="Heiman D."/>
            <person name="Howarth C."/>
            <person name="Larson L."/>
            <person name="Lui A."/>
            <person name="MacDonald P.J.P."/>
            <person name="Montmayeur A."/>
            <person name="Murphy C."/>
            <person name="Neiman D."/>
            <person name="Pearson M."/>
            <person name="Priest M."/>
            <person name="Roberts A."/>
            <person name="Saif S."/>
            <person name="Shea T."/>
            <person name="Shenoy N."/>
            <person name="Sisk P."/>
            <person name="Stolte C."/>
            <person name="Sykes S."/>
            <person name="Wortman J."/>
            <person name="Nusbaum C."/>
            <person name="Birren B."/>
        </authorList>
    </citation>
    <scope>NUCLEOTIDE SEQUENCE [LARGE SCALE GENOMIC DNA]</scope>
    <source>
        <strain evidence="8 9">ATCC 51276</strain>
    </source>
</reference>
<name>G5GJ26_9FIRM</name>
<dbReference type="InterPro" id="IPR041921">
    <property type="entry name" value="NuoE_N"/>
</dbReference>
<dbReference type="eggNOG" id="COG1905">
    <property type="taxonomic scope" value="Bacteria"/>
</dbReference>
<dbReference type="NCBIfam" id="NF005722">
    <property type="entry name" value="PRK07539.1-2"/>
    <property type="match status" value="1"/>
</dbReference>
<dbReference type="Proteomes" id="UP000003011">
    <property type="component" value="Unassembled WGS sequence"/>
</dbReference>
<keyword evidence="4 7" id="KW-0408">Iron</keyword>
<evidence type="ECO:0000256" key="1">
    <source>
        <dbReference type="ARBA" id="ARBA00010643"/>
    </source>
</evidence>
<dbReference type="CDD" id="cd03064">
    <property type="entry name" value="TRX_Fd_NuoE"/>
    <property type="match status" value="1"/>
</dbReference>
<dbReference type="InterPro" id="IPR002023">
    <property type="entry name" value="NuoE-like"/>
</dbReference>
<evidence type="ECO:0000256" key="6">
    <source>
        <dbReference type="ARBA" id="ARBA00034078"/>
    </source>
</evidence>
<dbReference type="PANTHER" id="PTHR43342">
    <property type="entry name" value="NADH-QUINONE OXIDOREDUCTASE, E SUBUNIT"/>
    <property type="match status" value="1"/>
</dbReference>
<dbReference type="GO" id="GO:0016491">
    <property type="term" value="F:oxidoreductase activity"/>
    <property type="evidence" value="ECO:0007669"/>
    <property type="project" value="InterPro"/>
</dbReference>
<evidence type="ECO:0000256" key="5">
    <source>
        <dbReference type="ARBA" id="ARBA00023014"/>
    </source>
</evidence>
<dbReference type="InterPro" id="IPR028431">
    <property type="entry name" value="NADP_DH_HndA-like"/>
</dbReference>
<evidence type="ECO:0000256" key="2">
    <source>
        <dbReference type="ARBA" id="ARBA00022714"/>
    </source>
</evidence>
<dbReference type="InterPro" id="IPR042128">
    <property type="entry name" value="NuoE_dom"/>
</dbReference>
<keyword evidence="2 7" id="KW-0001">2Fe-2S</keyword>
<dbReference type="PROSITE" id="PS01099">
    <property type="entry name" value="COMPLEX1_24K"/>
    <property type="match status" value="1"/>
</dbReference>
<dbReference type="PANTHER" id="PTHR43342:SF2">
    <property type="entry name" value="POTENTIAL NAD-REDUCING HYDROGENASE SUBUNIT"/>
    <property type="match status" value="1"/>
</dbReference>
<dbReference type="GO" id="GO:0046872">
    <property type="term" value="F:metal ion binding"/>
    <property type="evidence" value="ECO:0007669"/>
    <property type="project" value="UniProtKB-KW"/>
</dbReference>
<dbReference type="OrthoDB" id="9807941at2"/>
<keyword evidence="9" id="KW-1185">Reference proteome</keyword>
<comment type="cofactor">
    <cofactor evidence="6">
        <name>[2Fe-2S] cluster</name>
        <dbReference type="ChEBI" id="CHEBI:190135"/>
    </cofactor>
</comment>
<accession>G5GJ26</accession>
<comment type="cofactor">
    <cofactor evidence="7">
        <name>[2Fe-2S] cluster</name>
        <dbReference type="ChEBI" id="CHEBI:190135"/>
    </cofactor>
    <text evidence="7">Binds 1 [2Fe-2S] cluster.</text>
</comment>
<keyword evidence="5 7" id="KW-0411">Iron-sulfur</keyword>
<comment type="similarity">
    <text evidence="1">Belongs to the complex I 24 kDa subunit family.</text>
</comment>
<protein>
    <submittedName>
        <fullName evidence="8">Uncharacterized protein</fullName>
    </submittedName>
</protein>
<evidence type="ECO:0000313" key="8">
    <source>
        <dbReference type="EMBL" id="EHI55430.1"/>
    </source>
</evidence>
<evidence type="ECO:0000256" key="7">
    <source>
        <dbReference type="PIRSR" id="PIRSR000216-1"/>
    </source>
</evidence>
<feature type="binding site" evidence="7">
    <location>
        <position position="83"/>
    </location>
    <ligand>
        <name>[2Fe-2S] cluster</name>
        <dbReference type="ChEBI" id="CHEBI:190135"/>
    </ligand>
</feature>
<dbReference type="GO" id="GO:0051537">
    <property type="term" value="F:2 iron, 2 sulfur cluster binding"/>
    <property type="evidence" value="ECO:0007669"/>
    <property type="project" value="UniProtKB-KW"/>
</dbReference>
<dbReference type="STRING" id="679200.HMPREF9333_01566"/>
<organism evidence="8 9">
    <name type="scientific">Johnsonella ignava ATCC 51276</name>
    <dbReference type="NCBI Taxonomy" id="679200"/>
    <lineage>
        <taxon>Bacteria</taxon>
        <taxon>Bacillati</taxon>
        <taxon>Bacillota</taxon>
        <taxon>Clostridia</taxon>
        <taxon>Lachnospirales</taxon>
        <taxon>Lachnospiraceae</taxon>
        <taxon>Johnsonella</taxon>
    </lineage>
</organism>